<dbReference type="SUPFAM" id="SSF56935">
    <property type="entry name" value="Porins"/>
    <property type="match status" value="1"/>
</dbReference>
<feature type="chain" id="PRO_5037446322" evidence="2">
    <location>
        <begin position="28"/>
        <end position="383"/>
    </location>
</feature>
<feature type="domain" description="TonB-dependent receptor plug" evidence="3">
    <location>
        <begin position="51"/>
        <end position="161"/>
    </location>
</feature>
<comment type="similarity">
    <text evidence="1">Belongs to the TonB-dependent receptor family.</text>
</comment>
<comment type="subcellular location">
    <subcellularLocation>
        <location evidence="1">Cell outer membrane</location>
        <topology evidence="1">Multi-pass membrane protein</topology>
    </subcellularLocation>
</comment>
<dbReference type="EMBL" id="CP068570">
    <property type="protein sequence ID" value="QQZ51182.1"/>
    <property type="molecule type" value="Genomic_DNA"/>
</dbReference>
<keyword evidence="1" id="KW-1134">Transmembrane beta strand</keyword>
<name>A0A974SAY6_9CAUL</name>
<dbReference type="PANTHER" id="PTHR47234:SF3">
    <property type="entry name" value="SECRETIN_TONB SHORT N-TERMINAL DOMAIN-CONTAINING PROTEIN"/>
    <property type="match status" value="1"/>
</dbReference>
<keyword evidence="4" id="KW-0675">Receptor</keyword>
<gene>
    <name evidence="4" type="ORF">JKL49_08705</name>
</gene>
<sequence>MKTMRSGLLCASALASLVAFGATPVLAQDAEVSEIVVTGSRIARKDYVSESPIVTVGADQIAAVGMVTIENTLNQLPQFTPSNGSGTNTTNFVTTPGQAYANLRGLGPTRTLVLIDGRRVVAGNPNAVVDLNTVPTFLVDTVETITGGASAVYGSDAIAGVVNFKLKRNFEGLQVDAQFGATEQNDAGQLTASVGWGHNFDRGNIAAAVTYDKREGLTAADRDWSAVGYSILTTGLTPSGAATIPDGRFDPASNAGGAANLPSQAAMNAVFGAYGFAPGTVARGASLSFNADGSLFSTAPVNNYKGVQGPGFSAASYTFNSAAYRYLNLPLERWSLYATGRYDLTDAVEAYGTASYTTYDVSRQLGPASASDGAFPAPTSWSR</sequence>
<keyword evidence="1" id="KW-0813">Transport</keyword>
<keyword evidence="1" id="KW-0472">Membrane</keyword>
<dbReference type="InterPro" id="IPR037066">
    <property type="entry name" value="Plug_dom_sf"/>
</dbReference>
<dbReference type="PANTHER" id="PTHR47234">
    <property type="match status" value="1"/>
</dbReference>
<dbReference type="Pfam" id="PF07715">
    <property type="entry name" value="Plug"/>
    <property type="match status" value="1"/>
</dbReference>
<evidence type="ECO:0000313" key="4">
    <source>
        <dbReference type="EMBL" id="QQZ51182.1"/>
    </source>
</evidence>
<dbReference type="GO" id="GO:0009279">
    <property type="term" value="C:cell outer membrane"/>
    <property type="evidence" value="ECO:0007669"/>
    <property type="project" value="UniProtKB-SubCell"/>
</dbReference>
<dbReference type="PROSITE" id="PS52016">
    <property type="entry name" value="TONB_DEPENDENT_REC_3"/>
    <property type="match status" value="1"/>
</dbReference>
<reference evidence="4" key="1">
    <citation type="submission" date="2021-01" db="EMBL/GenBank/DDBJ databases">
        <title>Genome sequence of Phenylobacterium sp. 20VBR1 isolated from a valley glaceir, Ny-Alesund, Svalbard.</title>
        <authorList>
            <person name="Thomas F.A."/>
            <person name="Krishnan K.P."/>
            <person name="Sinha R.K."/>
        </authorList>
    </citation>
    <scope>NUCLEOTIDE SEQUENCE</scope>
    <source>
        <strain evidence="4">20VBR1</strain>
    </source>
</reference>
<dbReference type="InterPro" id="IPR039426">
    <property type="entry name" value="TonB-dep_rcpt-like"/>
</dbReference>
<dbReference type="Gene3D" id="2.170.130.10">
    <property type="entry name" value="TonB-dependent receptor, plug domain"/>
    <property type="match status" value="1"/>
</dbReference>
<dbReference type="AlphaFoldDB" id="A0A974SAY6"/>
<dbReference type="InterPro" id="IPR012910">
    <property type="entry name" value="Plug_dom"/>
</dbReference>
<proteinExistence type="inferred from homology"/>
<keyword evidence="1" id="KW-0998">Cell outer membrane</keyword>
<evidence type="ECO:0000256" key="1">
    <source>
        <dbReference type="PROSITE-ProRule" id="PRU01360"/>
    </source>
</evidence>
<keyword evidence="1" id="KW-0812">Transmembrane</keyword>
<evidence type="ECO:0000256" key="2">
    <source>
        <dbReference type="SAM" id="SignalP"/>
    </source>
</evidence>
<feature type="signal peptide" evidence="2">
    <location>
        <begin position="1"/>
        <end position="27"/>
    </location>
</feature>
<protein>
    <submittedName>
        <fullName evidence="4">TonB-dependent receptor plug domain-containing protein</fullName>
    </submittedName>
</protein>
<accession>A0A974SAY6</accession>
<evidence type="ECO:0000259" key="3">
    <source>
        <dbReference type="Pfam" id="PF07715"/>
    </source>
</evidence>
<organism evidence="4">
    <name type="scientific">Phenylobacterium glaciei</name>
    <dbReference type="NCBI Taxonomy" id="2803784"/>
    <lineage>
        <taxon>Bacteria</taxon>
        <taxon>Pseudomonadati</taxon>
        <taxon>Pseudomonadota</taxon>
        <taxon>Alphaproteobacteria</taxon>
        <taxon>Caulobacterales</taxon>
        <taxon>Caulobacteraceae</taxon>
        <taxon>Phenylobacterium</taxon>
    </lineage>
</organism>
<keyword evidence="2" id="KW-0732">Signal</keyword>